<dbReference type="AlphaFoldDB" id="A0A1B0CV45"/>
<dbReference type="GO" id="GO:0004364">
    <property type="term" value="F:glutathione transferase activity"/>
    <property type="evidence" value="ECO:0007669"/>
    <property type="project" value="TreeGrafter"/>
</dbReference>
<feature type="region of interest" description="Disordered" evidence="4">
    <location>
        <begin position="483"/>
        <end position="514"/>
    </location>
</feature>
<dbReference type="SUPFAM" id="SSF52833">
    <property type="entry name" value="Thioredoxin-like"/>
    <property type="match status" value="1"/>
</dbReference>
<keyword evidence="8" id="KW-1185">Reference proteome</keyword>
<feature type="compositionally biased region" description="Acidic residues" evidence="4">
    <location>
        <begin position="141"/>
        <end position="169"/>
    </location>
</feature>
<dbReference type="InterPro" id="IPR036282">
    <property type="entry name" value="Glutathione-S-Trfase_C_sf"/>
</dbReference>
<dbReference type="InterPro" id="IPR004046">
    <property type="entry name" value="GST_C"/>
</dbReference>
<feature type="region of interest" description="Disordered" evidence="4">
    <location>
        <begin position="138"/>
        <end position="172"/>
    </location>
</feature>
<feature type="domain" description="GST C-terminal" evidence="6">
    <location>
        <begin position="697"/>
        <end position="786"/>
    </location>
</feature>
<dbReference type="VEuPathDB" id="VectorBase:LLONM1_009563"/>
<dbReference type="SUPFAM" id="SSF47616">
    <property type="entry name" value="GST C-terminal domain-like"/>
    <property type="match status" value="1"/>
</dbReference>
<dbReference type="InterPro" id="IPR040079">
    <property type="entry name" value="Glutathione_S-Trfase"/>
</dbReference>
<evidence type="ECO:0000259" key="5">
    <source>
        <dbReference type="PROSITE" id="PS50404"/>
    </source>
</evidence>
<evidence type="ECO:0000256" key="2">
    <source>
        <dbReference type="ARBA" id="ARBA00022490"/>
    </source>
</evidence>
<evidence type="ECO:0000256" key="1">
    <source>
        <dbReference type="ARBA" id="ARBA00004496"/>
    </source>
</evidence>
<dbReference type="InterPro" id="IPR004045">
    <property type="entry name" value="Glutathione_S-Trfase_N"/>
</dbReference>
<sequence length="786" mass="93357">MSYSYVELDFDNPSKYTIPLNKYRKRTQKSTKEQHYTYVCFLEKHPRLWEPSHKKYDHMWNKLTEILNTKGPRKTVDQWQTNLRDWRYSVTFKYRKYKKLGKPIADMEMKLLQILGVLEDEKYKRRLSSFELSSQNGQEFTLEDDEMSGDPLLEEVGNDEDTEANEESAMDATDSAADISSVWFPEVKKEITLETPSERDIFEDAQPAQSADRLQHVRWTDRSIRDLLNFVKMTLEQFEQPNPRTYYRNYLQREPPIEQFIGDNWQAVQLKMNSFRQQYMQTQSLIKQKFGITATYNNLSQGSRVQILTKCPYFFDLDKIFGKKDQPAQETRQGDRGKLPGDEFKLSLPSQITVRNIKPKQHTNPTPGPSRTPPSSTSQPNATKDLQRTLELERLDIEIRRFELEKKRYEQEKEMERQKFLFECEMRKEEMKLRKKELENKRREVENMMQIENQRLEQEERIERYRIQMETWKIMKKQEDNLDSDESFDEAMSPESFDNSSSCESGEDAEPPAKVAKVQMAKPQLSDMKKFLKYLKDYPYASEGSENKEASYEAYYTRFLETYPDINDTWQVLHRRVTGMRHQYDLTKKWLQENAADFDENVIEKGMRHQYDLTKKWLQENAADFDENVIEKEIPYDPVTIALREGDQFTESFSDEVNKLRTIPCINDEGFKVAGSVTIVRYLAEKTDEITQWYPVDAQKRARVDEYLEWHHLNTRTPLSGYFVASWLIPRKTRKPPNAKKMEKLRNEVNKSLDLLENLWLRSGDFLIDNQLTIADIWAVCEIEQL</sequence>
<keyword evidence="2" id="KW-0963">Cytoplasm</keyword>
<dbReference type="SFLD" id="SFLDS00019">
    <property type="entry name" value="Glutathione_Transferase_(cytos"/>
    <property type="match status" value="1"/>
</dbReference>
<evidence type="ECO:0000313" key="7">
    <source>
        <dbReference type="EnsemblMetazoa" id="LLOJ008830-PA"/>
    </source>
</evidence>
<keyword evidence="3" id="KW-0175">Coiled coil</keyword>
<dbReference type="GO" id="GO:0005737">
    <property type="term" value="C:cytoplasm"/>
    <property type="evidence" value="ECO:0007669"/>
    <property type="project" value="UniProtKB-SubCell"/>
</dbReference>
<dbReference type="InterPro" id="IPR010987">
    <property type="entry name" value="Glutathione-S-Trfase_C-like"/>
</dbReference>
<evidence type="ECO:0000256" key="4">
    <source>
        <dbReference type="SAM" id="MobiDB-lite"/>
    </source>
</evidence>
<dbReference type="Gene3D" id="3.40.30.10">
    <property type="entry name" value="Glutaredoxin"/>
    <property type="match status" value="1"/>
</dbReference>
<organism evidence="7 8">
    <name type="scientific">Lutzomyia longipalpis</name>
    <name type="common">Sand fly</name>
    <dbReference type="NCBI Taxonomy" id="7200"/>
    <lineage>
        <taxon>Eukaryota</taxon>
        <taxon>Metazoa</taxon>
        <taxon>Ecdysozoa</taxon>
        <taxon>Arthropoda</taxon>
        <taxon>Hexapoda</taxon>
        <taxon>Insecta</taxon>
        <taxon>Pterygota</taxon>
        <taxon>Neoptera</taxon>
        <taxon>Endopterygota</taxon>
        <taxon>Diptera</taxon>
        <taxon>Nematocera</taxon>
        <taxon>Psychodoidea</taxon>
        <taxon>Psychodidae</taxon>
        <taxon>Lutzomyia</taxon>
        <taxon>Lutzomyia</taxon>
    </lineage>
</organism>
<protein>
    <submittedName>
        <fullName evidence="7">Uncharacterized protein</fullName>
    </submittedName>
</protein>
<comment type="subcellular location">
    <subcellularLocation>
        <location evidence="1">Cytoplasm</location>
    </subcellularLocation>
</comment>
<evidence type="ECO:0000259" key="6">
    <source>
        <dbReference type="PROSITE" id="PS50405"/>
    </source>
</evidence>
<feature type="domain" description="GST N-terminal" evidence="5">
    <location>
        <begin position="609"/>
        <end position="691"/>
    </location>
</feature>
<reference evidence="7" key="1">
    <citation type="submission" date="2020-05" db="UniProtKB">
        <authorList>
            <consortium name="EnsemblMetazoa"/>
        </authorList>
    </citation>
    <scope>IDENTIFICATION</scope>
    <source>
        <strain evidence="7">Jacobina</strain>
    </source>
</reference>
<feature type="region of interest" description="Disordered" evidence="4">
    <location>
        <begin position="325"/>
        <end position="344"/>
    </location>
</feature>
<dbReference type="EMBL" id="AJWK01030097">
    <property type="status" value="NOT_ANNOTATED_CDS"/>
    <property type="molecule type" value="Genomic_DNA"/>
</dbReference>
<evidence type="ECO:0000313" key="8">
    <source>
        <dbReference type="Proteomes" id="UP000092461"/>
    </source>
</evidence>
<dbReference type="Gene3D" id="1.20.1050.10">
    <property type="match status" value="1"/>
</dbReference>
<dbReference type="VEuPathDB" id="VectorBase:LLONM1_001060"/>
<dbReference type="PANTHER" id="PTHR43917">
    <property type="match status" value="1"/>
</dbReference>
<dbReference type="EMBL" id="AJWK01030098">
    <property type="status" value="NOT_ANNOTATED_CDS"/>
    <property type="molecule type" value="Genomic_DNA"/>
</dbReference>
<dbReference type="Proteomes" id="UP000092461">
    <property type="component" value="Unassembled WGS sequence"/>
</dbReference>
<dbReference type="EnsemblMetazoa" id="LLOJ008830-RA">
    <property type="protein sequence ID" value="LLOJ008830-PA"/>
    <property type="gene ID" value="LLOJ008830"/>
</dbReference>
<dbReference type="PANTHER" id="PTHR43917:SF8">
    <property type="entry name" value="GH16740P-RELATED"/>
    <property type="match status" value="1"/>
</dbReference>
<dbReference type="InterPro" id="IPR051369">
    <property type="entry name" value="GST_Theta"/>
</dbReference>
<name>A0A1B0CV45_LUTLO</name>
<evidence type="ECO:0000256" key="3">
    <source>
        <dbReference type="SAM" id="Coils"/>
    </source>
</evidence>
<dbReference type="PROSITE" id="PS50404">
    <property type="entry name" value="GST_NTER"/>
    <property type="match status" value="1"/>
</dbReference>
<dbReference type="InterPro" id="IPR036249">
    <property type="entry name" value="Thioredoxin-like_sf"/>
</dbReference>
<dbReference type="EMBL" id="AJWK01030096">
    <property type="status" value="NOT_ANNOTATED_CDS"/>
    <property type="molecule type" value="Genomic_DNA"/>
</dbReference>
<dbReference type="Pfam" id="PF00043">
    <property type="entry name" value="GST_C"/>
    <property type="match status" value="1"/>
</dbReference>
<proteinExistence type="predicted"/>
<dbReference type="PROSITE" id="PS50405">
    <property type="entry name" value="GST_CTER"/>
    <property type="match status" value="1"/>
</dbReference>
<dbReference type="VEuPathDB" id="VectorBase:LLOJ008830"/>
<dbReference type="GO" id="GO:0006749">
    <property type="term" value="P:glutathione metabolic process"/>
    <property type="evidence" value="ECO:0007669"/>
    <property type="project" value="TreeGrafter"/>
</dbReference>
<accession>A0A1B0CV45</accession>
<feature type="region of interest" description="Disordered" evidence="4">
    <location>
        <begin position="350"/>
        <end position="387"/>
    </location>
</feature>
<feature type="coiled-coil region" evidence="3">
    <location>
        <begin position="392"/>
        <end position="468"/>
    </location>
</feature>